<sequence>MKIKKSTIIAFIFLIIGISLLLYPTISNWWNSMHQTIAVGSYMEKTNNNTEKENEAIIQEAKKYNEGLISKSLDRFKLNYEELNEYNSLLNVIGTNIMSIIEIPKLNIRMPIYHGTDEAVLQIAIGHIPGTSLPIGGKGTHSVISGHTGLPSAKLFTDIEKLVNGDIFTLTTLGNTLTYEVDQIKIVLPSELDELRIEQDKDYVTLQTCTPYGINTHRLLVRGTRINTSLSNIKIVPDAIKVSSLLINCIVILLFIGILLLIKLIIITFKKIIKSNKSDL</sequence>
<dbReference type="RefSeq" id="WP_127724826.1">
    <property type="nucleotide sequence ID" value="NZ_RLIH01000010.1"/>
</dbReference>
<dbReference type="OrthoDB" id="1648028at2"/>
<feature type="active site" description="Acyl-thioester intermediate" evidence="2">
    <location>
        <position position="209"/>
    </location>
</feature>
<evidence type="ECO:0000313" key="4">
    <source>
        <dbReference type="EMBL" id="RVU54444.1"/>
    </source>
</evidence>
<dbReference type="Gene3D" id="2.40.260.10">
    <property type="entry name" value="Sortase"/>
    <property type="match status" value="1"/>
</dbReference>
<dbReference type="NCBIfam" id="NF033745">
    <property type="entry name" value="class_C_sortase"/>
    <property type="match status" value="1"/>
</dbReference>
<comment type="caution">
    <text evidence="4">The sequence shown here is derived from an EMBL/GenBank/DDBJ whole genome shotgun (WGS) entry which is preliminary data.</text>
</comment>
<keyword evidence="5" id="KW-1185">Reference proteome</keyword>
<keyword evidence="1" id="KW-0378">Hydrolase</keyword>
<evidence type="ECO:0000313" key="5">
    <source>
        <dbReference type="Proteomes" id="UP000288812"/>
    </source>
</evidence>
<keyword evidence="3" id="KW-0472">Membrane</keyword>
<keyword evidence="3" id="KW-1133">Transmembrane helix</keyword>
<evidence type="ECO:0000256" key="3">
    <source>
        <dbReference type="SAM" id="Phobius"/>
    </source>
</evidence>
<dbReference type="InterPro" id="IPR042002">
    <property type="entry name" value="Sortase_C"/>
</dbReference>
<evidence type="ECO:0000256" key="1">
    <source>
        <dbReference type="ARBA" id="ARBA00022801"/>
    </source>
</evidence>
<dbReference type="Proteomes" id="UP000288812">
    <property type="component" value="Unassembled WGS sequence"/>
</dbReference>
<dbReference type="CDD" id="cd05827">
    <property type="entry name" value="Sortase_C"/>
    <property type="match status" value="1"/>
</dbReference>
<feature type="active site" description="Proton donor/acceptor" evidence="2">
    <location>
        <position position="147"/>
    </location>
</feature>
<protein>
    <submittedName>
        <fullName evidence="4">Class C sortase</fullName>
    </submittedName>
</protein>
<feature type="transmembrane region" description="Helical" evidence="3">
    <location>
        <begin position="245"/>
        <end position="269"/>
    </location>
</feature>
<feature type="transmembrane region" description="Helical" evidence="3">
    <location>
        <begin position="7"/>
        <end position="26"/>
    </location>
</feature>
<evidence type="ECO:0000256" key="2">
    <source>
        <dbReference type="PIRSR" id="PIRSR605754-1"/>
    </source>
</evidence>
<dbReference type="InterPro" id="IPR005754">
    <property type="entry name" value="Sortase"/>
</dbReference>
<gene>
    <name evidence="4" type="ORF">EF514_07575</name>
</gene>
<proteinExistence type="predicted"/>
<dbReference type="Pfam" id="PF04203">
    <property type="entry name" value="Sortase"/>
    <property type="match status" value="1"/>
</dbReference>
<keyword evidence="3" id="KW-0812">Transmembrane</keyword>
<dbReference type="SUPFAM" id="SSF63817">
    <property type="entry name" value="Sortase"/>
    <property type="match status" value="1"/>
</dbReference>
<reference evidence="4 5" key="1">
    <citation type="submission" date="2018-11" db="EMBL/GenBank/DDBJ databases">
        <title>Genome sequencing and assembly of Anaerosphaera sp. nov., GS7-6-2.</title>
        <authorList>
            <person name="Rettenmaier R."/>
            <person name="Liebl W."/>
            <person name="Zverlov V."/>
        </authorList>
    </citation>
    <scope>NUCLEOTIDE SEQUENCE [LARGE SCALE GENOMIC DNA]</scope>
    <source>
        <strain evidence="4 5">GS7-6-2</strain>
    </source>
</reference>
<dbReference type="NCBIfam" id="TIGR01076">
    <property type="entry name" value="sortase_fam"/>
    <property type="match status" value="1"/>
</dbReference>
<dbReference type="EMBL" id="RLIH01000010">
    <property type="protein sequence ID" value="RVU54444.1"/>
    <property type="molecule type" value="Genomic_DNA"/>
</dbReference>
<dbReference type="GO" id="GO:0016787">
    <property type="term" value="F:hydrolase activity"/>
    <property type="evidence" value="ECO:0007669"/>
    <property type="project" value="UniProtKB-KW"/>
</dbReference>
<dbReference type="AlphaFoldDB" id="A0A437S619"/>
<name>A0A437S619_9FIRM</name>
<dbReference type="InterPro" id="IPR023365">
    <property type="entry name" value="Sortase_dom-sf"/>
</dbReference>
<accession>A0A437S619</accession>
<organism evidence="4 5">
    <name type="scientific">Anaerosphaera multitolerans</name>
    <dbReference type="NCBI Taxonomy" id="2487351"/>
    <lineage>
        <taxon>Bacteria</taxon>
        <taxon>Bacillati</taxon>
        <taxon>Bacillota</taxon>
        <taxon>Tissierellia</taxon>
        <taxon>Tissierellales</taxon>
        <taxon>Peptoniphilaceae</taxon>
        <taxon>Anaerosphaera</taxon>
    </lineage>
</organism>